<dbReference type="KEGG" id="act:ACLA_006610"/>
<dbReference type="Proteomes" id="UP000006701">
    <property type="component" value="Unassembled WGS sequence"/>
</dbReference>
<dbReference type="AlphaFoldDB" id="A1CDH6"/>
<organism evidence="1 2">
    <name type="scientific">Aspergillus clavatus (strain ATCC 1007 / CBS 513.65 / DSM 816 / NCTC 3887 / NRRL 1 / QM 1276 / 107)</name>
    <dbReference type="NCBI Taxonomy" id="344612"/>
    <lineage>
        <taxon>Eukaryota</taxon>
        <taxon>Fungi</taxon>
        <taxon>Dikarya</taxon>
        <taxon>Ascomycota</taxon>
        <taxon>Pezizomycotina</taxon>
        <taxon>Eurotiomycetes</taxon>
        <taxon>Eurotiomycetidae</taxon>
        <taxon>Eurotiales</taxon>
        <taxon>Aspergillaceae</taxon>
        <taxon>Aspergillus</taxon>
        <taxon>Aspergillus subgen. Fumigati</taxon>
    </lineage>
</organism>
<dbReference type="VEuPathDB" id="FungiDB:ACLA_006610"/>
<protein>
    <submittedName>
        <fullName evidence="1">Uncharacterized protein</fullName>
    </submittedName>
</protein>
<dbReference type="RefSeq" id="XP_001273329.1">
    <property type="nucleotide sequence ID" value="XM_001273328.1"/>
</dbReference>
<keyword evidence="2" id="KW-1185">Reference proteome</keyword>
<evidence type="ECO:0000313" key="2">
    <source>
        <dbReference type="Proteomes" id="UP000006701"/>
    </source>
</evidence>
<dbReference type="GeneID" id="4705542"/>
<proteinExistence type="predicted"/>
<evidence type="ECO:0000313" key="1">
    <source>
        <dbReference type="EMBL" id="EAW11903.1"/>
    </source>
</evidence>
<sequence>MPSGKEQKLVYAIFRLDDPNIPDLDILHQCLERISVGAVGIVSNPQYLADWGAEHPDEVILQVYSTDRSDEEVMAAAAAYIQRQIDNWAEDMSMSAWYRYDQWARLKNFGHMD</sequence>
<gene>
    <name evidence="1" type="ORF">ACLA_006610</name>
</gene>
<accession>A1CDH6</accession>
<dbReference type="HOGENOM" id="CLU_2132970_0_0_1"/>
<reference evidence="1 2" key="1">
    <citation type="journal article" date="2008" name="PLoS Genet.">
        <title>Genomic islands in the pathogenic filamentous fungus Aspergillus fumigatus.</title>
        <authorList>
            <person name="Fedorova N.D."/>
            <person name="Khaldi N."/>
            <person name="Joardar V.S."/>
            <person name="Maiti R."/>
            <person name="Amedeo P."/>
            <person name="Anderson M.J."/>
            <person name="Crabtree J."/>
            <person name="Silva J.C."/>
            <person name="Badger J.H."/>
            <person name="Albarraq A."/>
            <person name="Angiuoli S."/>
            <person name="Bussey H."/>
            <person name="Bowyer P."/>
            <person name="Cotty P.J."/>
            <person name="Dyer P.S."/>
            <person name="Egan A."/>
            <person name="Galens K."/>
            <person name="Fraser-Liggett C.M."/>
            <person name="Haas B.J."/>
            <person name="Inman J.M."/>
            <person name="Kent R."/>
            <person name="Lemieux S."/>
            <person name="Malavazi I."/>
            <person name="Orvis J."/>
            <person name="Roemer T."/>
            <person name="Ronning C.M."/>
            <person name="Sundaram J.P."/>
            <person name="Sutton G."/>
            <person name="Turner G."/>
            <person name="Venter J.C."/>
            <person name="White O.R."/>
            <person name="Whitty B.R."/>
            <person name="Youngman P."/>
            <person name="Wolfe K.H."/>
            <person name="Goldman G.H."/>
            <person name="Wortman J.R."/>
            <person name="Jiang B."/>
            <person name="Denning D.W."/>
            <person name="Nierman W.C."/>
        </authorList>
    </citation>
    <scope>NUCLEOTIDE SEQUENCE [LARGE SCALE GENOMIC DNA]</scope>
    <source>
        <strain evidence="2">ATCC 1007 / CBS 513.65 / DSM 816 / NCTC 3887 / NRRL 1</strain>
    </source>
</reference>
<name>A1CDH6_ASPCL</name>
<dbReference type="EMBL" id="DS027051">
    <property type="protein sequence ID" value="EAW11903.1"/>
    <property type="molecule type" value="Genomic_DNA"/>
</dbReference>